<evidence type="ECO:0000256" key="7">
    <source>
        <dbReference type="ARBA" id="ARBA00023049"/>
    </source>
</evidence>
<dbReference type="GO" id="GO:0005737">
    <property type="term" value="C:cytoplasm"/>
    <property type="evidence" value="ECO:0007669"/>
    <property type="project" value="UniProtKB-SubCell"/>
</dbReference>
<comment type="cofactor">
    <cofactor evidence="8">
        <name>Zn(2+)</name>
        <dbReference type="ChEBI" id="CHEBI:29105"/>
    </cofactor>
    <text evidence="8">Binds 1 zinc ion per subunit.</text>
</comment>
<dbReference type="GO" id="GO:0051301">
    <property type="term" value="P:cell division"/>
    <property type="evidence" value="ECO:0007669"/>
    <property type="project" value="UniProtKB-KW"/>
</dbReference>
<dbReference type="EC" id="3.4.19.-" evidence="8"/>
<dbReference type="GO" id="GO:0070531">
    <property type="term" value="C:BRCA1-A complex"/>
    <property type="evidence" value="ECO:0007669"/>
    <property type="project" value="UniProtKB-UniRule"/>
</dbReference>
<organism evidence="11 12">
    <name type="scientific">Rousettus aegyptiacus</name>
    <name type="common">Egyptian fruit bat</name>
    <name type="synonym">Pteropus aegyptiacus</name>
    <dbReference type="NCBI Taxonomy" id="9407"/>
    <lineage>
        <taxon>Eukaryota</taxon>
        <taxon>Metazoa</taxon>
        <taxon>Chordata</taxon>
        <taxon>Craniata</taxon>
        <taxon>Vertebrata</taxon>
        <taxon>Euteleostomi</taxon>
        <taxon>Mammalia</taxon>
        <taxon>Eutheria</taxon>
        <taxon>Laurasiatheria</taxon>
        <taxon>Chiroptera</taxon>
        <taxon>Yinpterochiroptera</taxon>
        <taxon>Pteropodoidea</taxon>
        <taxon>Pteropodidae</taxon>
        <taxon>Rousettinae</taxon>
        <taxon>Rousettus</taxon>
    </lineage>
</organism>
<evidence type="ECO:0000256" key="2">
    <source>
        <dbReference type="ARBA" id="ARBA00022670"/>
    </source>
</evidence>
<comment type="caution">
    <text evidence="11">The sequence shown here is derived from an EMBL/GenBank/DDBJ whole genome shotgun (WGS) entry which is preliminary data.</text>
</comment>
<dbReference type="AlphaFoldDB" id="A0A7J8EI38"/>
<evidence type="ECO:0000313" key="11">
    <source>
        <dbReference type="EMBL" id="KAF6435114.1"/>
    </source>
</evidence>
<comment type="subunit">
    <text evidence="8">Component of the ARISC complex, at least composed of UIMC1/RAP80, ABRAXAS1, BRCC3/BRCC36, BABAM2 and BABAM1/NBA1. Component of the BRCA1-A complex, at least composed of BRCA1, BARD1, UIMC1/RAP80, ABRAXAS1, BRCC3/BRCC36, BABAM2 and BABAM1/NBA1. In the BRCA1-A complex, interacts directly with ABRAXAS1 and BABAM2. Component of the BRISC complex, at least composed of ABRAXAS2, BRCC3/BRCC36, BABAM2 and BABAM1/NBA1. Identified in a complex with SHMT2 and the other subunits of the BRISC complex. In the BRISC complex, interacts directly with ABRAXAS2. Identified in a complex with ABRAXAS2 and NUMA1. The BRISC complex interacts with the CSN complex. Component of the BRCA1/BRCA2 containing complex (BRCC), which also contains BRCA1, BRCA2, BARD1, BABAM2 and RAD51. BRCC is a ubiquitin E3 ligase complex that enhances cellular survival following DNA damage. Interacts with BRCA1. Binds polyubiquitin. Interacts with PWWP2B. Interacts with HDAC1; this interaction is enhanced in the presence of PWWP2B.</text>
</comment>
<comment type="similarity">
    <text evidence="1 8">Belongs to the peptidase M67A family. BRCC36 subfamily.</text>
</comment>
<gene>
    <name evidence="11" type="ORF">HJG63_001561</name>
</gene>
<comment type="function">
    <text evidence="8">Metalloprotease that specifically cleaves 'Lys-63'-linked polyubiquitin chains. Component of the BRCA1-A complex, a complex that specifically recognizes 'Lys-63'-linked ubiquitinated histones H2A and H2AX at DNA lesions sites, leading to target the brca1-bard1 heterodimer to sites of DNA damage at double-strand breaks (DSBs). Catalytic subunit of the BRISC complex, a multiprotein complex that specifically cleaves 'Lys-63'-linked ubiquitin in various substrates. Mediates the specific 'Lys-63'-specific deubiquitination associated with the COP9 signalosome complex (CSN), via the interaction of the BRISC complex with the CSN complex. The BRISC complex is required for normal mitotic spindle assembly and microtubule attachment to kinetochores via its role in deubiquitinating NUMA1.</text>
</comment>
<comment type="subcellular location">
    <subcellularLocation>
        <location evidence="8">Nucleus</location>
    </subcellularLocation>
    <subcellularLocation>
        <location evidence="8">Cytoplasm</location>
    </subcellularLocation>
    <subcellularLocation>
        <location evidence="8">Cytoplasm</location>
        <location evidence="8">Cytoskeleton</location>
        <location evidence="8">Spindle pole</location>
    </subcellularLocation>
</comment>
<keyword evidence="8" id="KW-0539">Nucleus</keyword>
<evidence type="ECO:0000256" key="9">
    <source>
        <dbReference type="SAM" id="MobiDB-lite"/>
    </source>
</evidence>
<evidence type="ECO:0000256" key="4">
    <source>
        <dbReference type="ARBA" id="ARBA00022786"/>
    </source>
</evidence>
<dbReference type="InterPro" id="IPR050242">
    <property type="entry name" value="JAMM_MPN+_peptidase_M67A"/>
</dbReference>
<protein>
    <recommendedName>
        <fullName evidence="8">Lys-63-specific deubiquitinase</fullName>
        <ecNumber evidence="8">3.4.19.-</ecNumber>
    </recommendedName>
</protein>
<dbReference type="GO" id="GO:0008237">
    <property type="term" value="F:metallopeptidase activity"/>
    <property type="evidence" value="ECO:0007669"/>
    <property type="project" value="UniProtKB-UniRule"/>
</dbReference>
<dbReference type="InterPro" id="IPR033860">
    <property type="entry name" value="MPN_BRCC36"/>
</dbReference>
<dbReference type="PROSITE" id="PS50249">
    <property type="entry name" value="MPN"/>
    <property type="match status" value="1"/>
</dbReference>
<evidence type="ECO:0000259" key="10">
    <source>
        <dbReference type="PROSITE" id="PS50249"/>
    </source>
</evidence>
<reference evidence="11 12" key="1">
    <citation type="journal article" date="2020" name="Nature">
        <title>Six reference-quality genomes reveal evolution of bat adaptations.</title>
        <authorList>
            <person name="Jebb D."/>
            <person name="Huang Z."/>
            <person name="Pippel M."/>
            <person name="Hughes G.M."/>
            <person name="Lavrichenko K."/>
            <person name="Devanna P."/>
            <person name="Winkler S."/>
            <person name="Jermiin L.S."/>
            <person name="Skirmuntt E.C."/>
            <person name="Katzourakis A."/>
            <person name="Burkitt-Gray L."/>
            <person name="Ray D.A."/>
            <person name="Sullivan K.A.M."/>
            <person name="Roscito J.G."/>
            <person name="Kirilenko B.M."/>
            <person name="Davalos L.M."/>
            <person name="Corthals A.P."/>
            <person name="Power M.L."/>
            <person name="Jones G."/>
            <person name="Ransome R.D."/>
            <person name="Dechmann D.K.N."/>
            <person name="Locatelli A.G."/>
            <person name="Puechmaille S.J."/>
            <person name="Fedrigo O."/>
            <person name="Jarvis E.D."/>
            <person name="Hiller M."/>
            <person name="Vernes S.C."/>
            <person name="Myers E.W."/>
            <person name="Teeling E.C."/>
        </authorList>
    </citation>
    <scope>NUCLEOTIDE SEQUENCE [LARGE SCALE GENOMIC DNA]</scope>
    <source>
        <strain evidence="11">MRouAeg1</strain>
        <tissue evidence="11">Muscle</tissue>
    </source>
</reference>
<dbReference type="GO" id="GO:0046872">
    <property type="term" value="F:metal ion binding"/>
    <property type="evidence" value="ECO:0007669"/>
    <property type="project" value="UniProtKB-UniRule"/>
</dbReference>
<dbReference type="EMBL" id="JACASE010000009">
    <property type="protein sequence ID" value="KAF6435114.1"/>
    <property type="molecule type" value="Genomic_DNA"/>
</dbReference>
<dbReference type="SMART" id="SM00232">
    <property type="entry name" value="JAB_MPN"/>
    <property type="match status" value="1"/>
</dbReference>
<evidence type="ECO:0000256" key="1">
    <source>
        <dbReference type="ARBA" id="ARBA00008021"/>
    </source>
</evidence>
<feature type="domain" description="MPN" evidence="10">
    <location>
        <begin position="1"/>
        <end position="121"/>
    </location>
</feature>
<keyword evidence="5 8" id="KW-0378">Hydrolase</keyword>
<keyword evidence="8" id="KW-0206">Cytoskeleton</keyword>
<keyword evidence="7 8" id="KW-0482">Metalloprotease</keyword>
<keyword evidence="3 8" id="KW-0479">Metal-binding</keyword>
<dbReference type="InterPro" id="IPR037518">
    <property type="entry name" value="MPN"/>
</dbReference>
<keyword evidence="2 8" id="KW-0645">Protease</keyword>
<keyword evidence="8" id="KW-0963">Cytoplasm</keyword>
<keyword evidence="12" id="KW-1185">Reference proteome</keyword>
<keyword evidence="6 8" id="KW-0862">Zinc</keyword>
<dbReference type="GO" id="GO:0045739">
    <property type="term" value="P:positive regulation of DNA repair"/>
    <property type="evidence" value="ECO:0007669"/>
    <property type="project" value="UniProtKB-UniRule"/>
</dbReference>
<proteinExistence type="inferred from homology"/>
<name>A0A7J8EI38_ROUAE</name>
<feature type="region of interest" description="Disordered" evidence="9">
    <location>
        <begin position="178"/>
        <end position="204"/>
    </location>
</feature>
<dbReference type="SUPFAM" id="SSF102712">
    <property type="entry name" value="JAB1/MPN domain"/>
    <property type="match status" value="1"/>
</dbReference>
<evidence type="ECO:0000256" key="6">
    <source>
        <dbReference type="ARBA" id="ARBA00022833"/>
    </source>
</evidence>
<dbReference type="InterPro" id="IPR040749">
    <property type="entry name" value="BRCC36_C"/>
</dbReference>
<dbReference type="GO" id="GO:0070536">
    <property type="term" value="P:protein K63-linked deubiquitination"/>
    <property type="evidence" value="ECO:0007669"/>
    <property type="project" value="InterPro"/>
</dbReference>
<dbReference type="GO" id="GO:0000922">
    <property type="term" value="C:spindle pole"/>
    <property type="evidence" value="ECO:0007669"/>
    <property type="project" value="UniProtKB-SubCell"/>
</dbReference>
<sequence length="261" mass="29549">MRTLAEKVDTVRIVHIHSVIILRRSDKRKDRVEISPEQLSAASTEAEMLAELTGRPMRVVGWYHSHPHITVWPSHVDVRTQAMYQMMDQGFVGLIFSCFIEDKNTKTGRVLYTCFQSIQAQKSSEYERIEIPIHIVPHVTIGKVCLESAVELPKILCQEEQDAYRRIHSVYQESVQPDVSGQRASPTVAGGQTGAKPAASAGVATRKGGADARTFFSRIKWETKWGKMKTSCCYINYAKSILKKKLEDSHYLTSRLLIKLE</sequence>
<dbReference type="PANTHER" id="PTHR10410">
    <property type="entry name" value="EUKARYOTIC TRANSLATION INITIATION FACTOR 3 -RELATED"/>
    <property type="match status" value="1"/>
</dbReference>
<dbReference type="GO" id="GO:0006302">
    <property type="term" value="P:double-strand break repair"/>
    <property type="evidence" value="ECO:0007669"/>
    <property type="project" value="UniProtKB-UniRule"/>
</dbReference>
<dbReference type="CDD" id="cd08068">
    <property type="entry name" value="MPN_BRCC36"/>
    <property type="match status" value="1"/>
</dbReference>
<evidence type="ECO:0000256" key="5">
    <source>
        <dbReference type="ARBA" id="ARBA00022801"/>
    </source>
</evidence>
<accession>A0A7J8EI38</accession>
<dbReference type="InterPro" id="IPR000555">
    <property type="entry name" value="JAMM/MPN+_dom"/>
</dbReference>
<keyword evidence="8" id="KW-0498">Mitosis</keyword>
<dbReference type="GO" id="GO:0031593">
    <property type="term" value="F:polyubiquitin modification-dependent protein binding"/>
    <property type="evidence" value="ECO:0007669"/>
    <property type="project" value="UniProtKB-UniRule"/>
</dbReference>
<dbReference type="Gene3D" id="3.40.140.10">
    <property type="entry name" value="Cytidine Deaminase, domain 2"/>
    <property type="match status" value="1"/>
</dbReference>
<keyword evidence="4 8" id="KW-0833">Ubl conjugation pathway</keyword>
<dbReference type="Pfam" id="PF01398">
    <property type="entry name" value="JAB"/>
    <property type="match status" value="1"/>
</dbReference>
<dbReference type="GO" id="GO:0007095">
    <property type="term" value="P:mitotic G2 DNA damage checkpoint signaling"/>
    <property type="evidence" value="ECO:0007669"/>
    <property type="project" value="UniProtKB-UniRule"/>
</dbReference>
<evidence type="ECO:0000256" key="3">
    <source>
        <dbReference type="ARBA" id="ARBA00022723"/>
    </source>
</evidence>
<evidence type="ECO:0000256" key="8">
    <source>
        <dbReference type="RuleBase" id="RU367116"/>
    </source>
</evidence>
<dbReference type="GO" id="GO:0070552">
    <property type="term" value="C:BRISC complex"/>
    <property type="evidence" value="ECO:0007669"/>
    <property type="project" value="UniProtKB-UniRule"/>
</dbReference>
<evidence type="ECO:0000313" key="12">
    <source>
        <dbReference type="Proteomes" id="UP000593571"/>
    </source>
</evidence>
<dbReference type="GO" id="GO:0006508">
    <property type="term" value="P:proteolysis"/>
    <property type="evidence" value="ECO:0007669"/>
    <property type="project" value="UniProtKB-KW"/>
</dbReference>
<keyword evidence="8" id="KW-0131">Cell cycle</keyword>
<keyword evidence="8" id="KW-0132">Cell division</keyword>
<dbReference type="Proteomes" id="UP000593571">
    <property type="component" value="Unassembled WGS sequence"/>
</dbReference>
<dbReference type="Pfam" id="PF18110">
    <property type="entry name" value="BRCC36_C"/>
    <property type="match status" value="1"/>
</dbReference>
<dbReference type="GO" id="GO:0010212">
    <property type="term" value="P:response to ionizing radiation"/>
    <property type="evidence" value="ECO:0007669"/>
    <property type="project" value="UniProtKB-UniRule"/>
</dbReference>
<dbReference type="GO" id="GO:0004843">
    <property type="term" value="F:cysteine-type deubiquitinase activity"/>
    <property type="evidence" value="ECO:0007669"/>
    <property type="project" value="UniProtKB-UniRule"/>
</dbReference>